<dbReference type="EMBL" id="CP000379">
    <property type="protein sequence ID" value="ABF79363.1"/>
    <property type="molecule type" value="Genomic_DNA"/>
</dbReference>
<dbReference type="GO" id="GO:1990077">
    <property type="term" value="C:primosome complex"/>
    <property type="evidence" value="ECO:0007669"/>
    <property type="project" value="UniProtKB-KW"/>
</dbReference>
<dbReference type="SMART" id="SM00766">
    <property type="entry name" value="DnaG_DnaB_bind"/>
    <property type="match status" value="1"/>
</dbReference>
<dbReference type="GO" id="GO:0005737">
    <property type="term" value="C:cytoplasm"/>
    <property type="evidence" value="ECO:0007669"/>
    <property type="project" value="TreeGrafter"/>
</dbReference>
<feature type="domain" description="Toprim" evidence="14">
    <location>
        <begin position="445"/>
        <end position="527"/>
    </location>
</feature>
<dbReference type="GO" id="GO:0006269">
    <property type="term" value="P:DNA replication, synthesis of primer"/>
    <property type="evidence" value="ECO:0007669"/>
    <property type="project" value="UniProtKB-UniRule"/>
</dbReference>
<dbReference type="HAMAP" id="MF_00974">
    <property type="entry name" value="DNA_primase_DnaG"/>
    <property type="match status" value="1"/>
</dbReference>
<feature type="compositionally biased region" description="Basic and acidic residues" evidence="13">
    <location>
        <begin position="123"/>
        <end position="137"/>
    </location>
</feature>
<dbReference type="InterPro" id="IPR037068">
    <property type="entry name" value="DNA_primase_core_N_sf"/>
</dbReference>
<evidence type="ECO:0000256" key="4">
    <source>
        <dbReference type="ARBA" id="ARBA00022695"/>
    </source>
</evidence>
<dbReference type="InterPro" id="IPR006295">
    <property type="entry name" value="DNA_primase_DnaG"/>
</dbReference>
<dbReference type="HOGENOM" id="CLU_013501_5_2_4"/>
<evidence type="ECO:0000256" key="8">
    <source>
        <dbReference type="ARBA" id="ARBA00022833"/>
    </source>
</evidence>
<evidence type="ECO:0000256" key="7">
    <source>
        <dbReference type="ARBA" id="ARBA00022771"/>
    </source>
</evidence>
<dbReference type="InterPro" id="IPR002694">
    <property type="entry name" value="Znf_CHC2"/>
</dbReference>
<dbReference type="NCBIfam" id="TIGR01391">
    <property type="entry name" value="dnaG"/>
    <property type="match status" value="1"/>
</dbReference>
<sequence>MKDEFERADQRRHEGRDAREGKRAPGNDSPADGRDQAARSRRSGHARRRGHHGRDRQDDQAAQGFDQPVPGRRSRRSGREGASRADRAGRLHARATVGRRSGGRGAGGRRANRRGRPAGHGQGDGRAEGQARRPCRHDGRFRASQGRAHEVKTRSRRAQRCVRRASYCLFSLDPTVIPHSFLQDLLNRVDIVDVVGRYVQLKKGGANFMGLCPFHNEKSPSFTVSPTKQFYHCFGCGAHGTAIGFLMEHAGLTFPEAVQELAQSVGLTVPHEPSMRGGGGGGGGGGDYPAPVSKSVATALSDAMTAACDYYRKQLRGATVAIQYLKNRGLTGEIAARFGLGYAPDGWQNLEAAFPDYRDESLVEAGLVIVSEKTDAQGVARRYDRFRERIMFPIRNVKGQVIGFGGRVLGSGEPKYLNSPETPLFNKGSELYGLFEARLAIRERKYVLVVEGYMDVVALAQLGFPNAVATLGTACTPIHVQKLLRQTDTVIFSFDGDSAGRRAARRALEACLPHAGDNRTIRFLFLPTEHDPDSYVREFGAEAFSEQVERAMPLSQFLLNEAIAGKALDQPEGRAKALFDAKPLLQALPANALRAQIMHMFADRLDIPFEEVAALSDVDTRIATPPRQAPARSERRRVTDSEKRALRTLVMHPRIASQLDDEQIATLRALPRIGELFAEVVDHARALGDGAEFRLLSDVLRTSSNGATYEEIFREILDYDENVRDLLLQNPEDETVPERQREQERIAGEELQAAVLKMRYDACCDRLDRLARQSTFTPEELAELTELNQQRTDMKRRLGL</sequence>
<dbReference type="GO" id="GO:0000428">
    <property type="term" value="C:DNA-directed RNA polymerase complex"/>
    <property type="evidence" value="ECO:0007669"/>
    <property type="project" value="UniProtKB-KW"/>
</dbReference>
<dbReference type="Pfam" id="PF08275">
    <property type="entry name" value="DNAG_N"/>
    <property type="match status" value="1"/>
</dbReference>
<comment type="similarity">
    <text evidence="12">Belongs to the DnaG primase family.</text>
</comment>
<keyword evidence="5 12" id="KW-0235">DNA replication</keyword>
<comment type="domain">
    <text evidence="12">Contains an N-terminal zinc-binding domain, a central core domain that contains the primase activity, and a C-terminal DnaB-binding domain.</text>
</comment>
<organism evidence="15">
    <name type="scientific">Burkholderia orbicola (strain AU 1054)</name>
    <dbReference type="NCBI Taxonomy" id="331271"/>
    <lineage>
        <taxon>Bacteria</taxon>
        <taxon>Pseudomonadati</taxon>
        <taxon>Pseudomonadota</taxon>
        <taxon>Betaproteobacteria</taxon>
        <taxon>Burkholderiales</taxon>
        <taxon>Burkholderiaceae</taxon>
        <taxon>Burkholderia</taxon>
        <taxon>Burkholderia cepacia complex</taxon>
        <taxon>Burkholderia orbicola</taxon>
    </lineage>
</organism>
<evidence type="ECO:0000256" key="3">
    <source>
        <dbReference type="ARBA" id="ARBA00022679"/>
    </source>
</evidence>
<evidence type="ECO:0000256" key="2">
    <source>
        <dbReference type="ARBA" id="ARBA00022515"/>
    </source>
</evidence>
<feature type="compositionally biased region" description="Basic and acidic residues" evidence="13">
    <location>
        <begin position="1"/>
        <end position="38"/>
    </location>
</feature>
<evidence type="ECO:0000256" key="12">
    <source>
        <dbReference type="HAMAP-Rule" id="MF_00974"/>
    </source>
</evidence>
<dbReference type="InterPro" id="IPR013264">
    <property type="entry name" value="DNAG_N"/>
</dbReference>
<feature type="compositionally biased region" description="Gly residues" evidence="13">
    <location>
        <begin position="276"/>
        <end position="287"/>
    </location>
</feature>
<keyword evidence="4 12" id="KW-0548">Nucleotidyltransferase</keyword>
<keyword evidence="10 12" id="KW-0238">DNA-binding</keyword>
<dbReference type="Pfam" id="PF01807">
    <property type="entry name" value="Zn_ribbon_DnaG"/>
    <property type="match status" value="1"/>
</dbReference>
<feature type="region of interest" description="Disordered" evidence="13">
    <location>
        <begin position="1"/>
        <end position="137"/>
    </location>
</feature>
<dbReference type="InterPro" id="IPR050219">
    <property type="entry name" value="DnaG_primase"/>
</dbReference>
<dbReference type="SUPFAM" id="SSF56731">
    <property type="entry name" value="DNA primase core"/>
    <property type="match status" value="1"/>
</dbReference>
<dbReference type="AlphaFoldDB" id="A0A0H2XWG9"/>
<dbReference type="GO" id="GO:0008270">
    <property type="term" value="F:zinc ion binding"/>
    <property type="evidence" value="ECO:0007669"/>
    <property type="project" value="UniProtKB-UniRule"/>
</dbReference>
<evidence type="ECO:0000256" key="11">
    <source>
        <dbReference type="ARBA" id="ARBA00023163"/>
    </source>
</evidence>
<dbReference type="Gene3D" id="3.90.580.10">
    <property type="entry name" value="Zinc finger, CHC2-type domain"/>
    <property type="match status" value="1"/>
</dbReference>
<dbReference type="InterPro" id="IPR006171">
    <property type="entry name" value="TOPRIM_dom"/>
</dbReference>
<dbReference type="SMART" id="SM00493">
    <property type="entry name" value="TOPRIM"/>
    <property type="match status" value="1"/>
</dbReference>
<feature type="compositionally biased region" description="Basic residues" evidence="13">
    <location>
        <begin position="39"/>
        <end position="54"/>
    </location>
</feature>
<dbReference type="Gene3D" id="3.90.980.10">
    <property type="entry name" value="DNA primase, catalytic core, N-terminal domain"/>
    <property type="match status" value="1"/>
</dbReference>
<reference evidence="15" key="1">
    <citation type="submission" date="2006-05" db="EMBL/GenBank/DDBJ databases">
        <title>Complete sequence of chromosome 2 of Burkholderia cenocepacia AU 1054.</title>
        <authorList>
            <consortium name="US DOE Joint Genome Institute"/>
            <person name="Copeland A."/>
            <person name="Lucas S."/>
            <person name="Lapidus A."/>
            <person name="Barry K."/>
            <person name="Detter J.C."/>
            <person name="Glavina del Rio T."/>
            <person name="Hammon N."/>
            <person name="Israni S."/>
            <person name="Dalin E."/>
            <person name="Tice H."/>
            <person name="Pitluck S."/>
            <person name="Chain P."/>
            <person name="Malfatti S."/>
            <person name="Shin M."/>
            <person name="Vergez L."/>
            <person name="Schmutz J."/>
            <person name="Larimer F."/>
            <person name="Land M."/>
            <person name="Hauser L."/>
            <person name="Kyrpides N."/>
            <person name="Lykidis A."/>
            <person name="LiPuma J.J."/>
            <person name="Konstantinidis K."/>
            <person name="Tiedje J.M."/>
            <person name="Richardson P."/>
        </authorList>
    </citation>
    <scope>NUCLEOTIDE SEQUENCE [LARGE SCALE GENOMIC DNA]</scope>
    <source>
        <strain evidence="15">AU 1054</strain>
    </source>
</reference>
<dbReference type="GO" id="GO:0003899">
    <property type="term" value="F:DNA-directed RNA polymerase activity"/>
    <property type="evidence" value="ECO:0007669"/>
    <property type="project" value="UniProtKB-UniRule"/>
</dbReference>
<evidence type="ECO:0000259" key="14">
    <source>
        <dbReference type="PROSITE" id="PS50880"/>
    </source>
</evidence>
<feature type="region of interest" description="Disordered" evidence="13">
    <location>
        <begin position="269"/>
        <end position="288"/>
    </location>
</feature>
<dbReference type="PANTHER" id="PTHR30313">
    <property type="entry name" value="DNA PRIMASE"/>
    <property type="match status" value="1"/>
</dbReference>
<gene>
    <name evidence="12" type="primary">dnaG</name>
    <name evidence="15" type="ordered locus">Bcen_4481</name>
</gene>
<dbReference type="InterPro" id="IPR036977">
    <property type="entry name" value="DNA_primase_Znf_CHC2"/>
</dbReference>
<dbReference type="GO" id="GO:0003677">
    <property type="term" value="F:DNA binding"/>
    <property type="evidence" value="ECO:0007669"/>
    <property type="project" value="UniProtKB-KW"/>
</dbReference>
<dbReference type="InterPro" id="IPR019475">
    <property type="entry name" value="DNA_primase_DnaB-bd"/>
</dbReference>
<dbReference type="InterPro" id="IPR030846">
    <property type="entry name" value="DnaG_bac"/>
</dbReference>
<accession>A0A0H2XWG9</accession>
<dbReference type="Gene3D" id="3.40.1360.10">
    <property type="match status" value="1"/>
</dbReference>
<feature type="zinc finger region" description="CHC2-type" evidence="12">
    <location>
        <begin position="212"/>
        <end position="236"/>
    </location>
</feature>
<evidence type="ECO:0000313" key="15">
    <source>
        <dbReference type="EMBL" id="ABF79363.1"/>
    </source>
</evidence>
<comment type="cofactor">
    <cofactor evidence="12">
        <name>Zn(2+)</name>
        <dbReference type="ChEBI" id="CHEBI:29105"/>
    </cofactor>
    <text evidence="12">Binds 1 zinc ion per monomer.</text>
</comment>
<proteinExistence type="inferred from homology"/>
<keyword evidence="2 12" id="KW-0639">Primosome</keyword>
<dbReference type="FunFam" id="3.40.1360.10:FF:000002">
    <property type="entry name" value="DNA primase"/>
    <property type="match status" value="1"/>
</dbReference>
<dbReference type="CDD" id="cd03364">
    <property type="entry name" value="TOPRIM_DnaG_primases"/>
    <property type="match status" value="1"/>
</dbReference>
<evidence type="ECO:0000256" key="1">
    <source>
        <dbReference type="ARBA" id="ARBA00022478"/>
    </source>
</evidence>
<dbReference type="EC" id="2.7.7.101" evidence="12"/>
<evidence type="ECO:0000256" key="6">
    <source>
        <dbReference type="ARBA" id="ARBA00022723"/>
    </source>
</evidence>
<feature type="compositionally biased region" description="Basic and acidic residues" evidence="13">
    <location>
        <begin position="77"/>
        <end position="89"/>
    </location>
</feature>
<keyword evidence="8 12" id="KW-0862">Zinc</keyword>
<dbReference type="SUPFAM" id="SSF57783">
    <property type="entry name" value="Zinc beta-ribbon"/>
    <property type="match status" value="1"/>
</dbReference>
<keyword evidence="1 12" id="KW-0240">DNA-directed RNA polymerase</keyword>
<dbReference type="Pfam" id="PF10410">
    <property type="entry name" value="DnaB_bind"/>
    <property type="match status" value="1"/>
</dbReference>
<dbReference type="InterPro" id="IPR013173">
    <property type="entry name" value="DNA_primase_DnaG_DnaB-bd_dom"/>
</dbReference>
<dbReference type="Pfam" id="PF13155">
    <property type="entry name" value="Toprim_2"/>
    <property type="match status" value="1"/>
</dbReference>
<comment type="function">
    <text evidence="12">RNA polymerase that catalyzes the synthesis of short RNA molecules used as primers for DNA polymerase during DNA replication.</text>
</comment>
<comment type="subunit">
    <text evidence="12">Monomer. Interacts with DnaB.</text>
</comment>
<name>A0A0H2XWG9_BURO1</name>
<keyword evidence="6 12" id="KW-0479">Metal-binding</keyword>
<keyword evidence="3 12" id="KW-0808">Transferase</keyword>
<evidence type="ECO:0000256" key="9">
    <source>
        <dbReference type="ARBA" id="ARBA00022842"/>
    </source>
</evidence>
<keyword evidence="9" id="KW-0460">Magnesium</keyword>
<dbReference type="PANTHER" id="PTHR30313:SF2">
    <property type="entry name" value="DNA PRIMASE"/>
    <property type="match status" value="1"/>
</dbReference>
<evidence type="ECO:0000256" key="13">
    <source>
        <dbReference type="SAM" id="MobiDB-lite"/>
    </source>
</evidence>
<evidence type="ECO:0000256" key="5">
    <source>
        <dbReference type="ARBA" id="ARBA00022705"/>
    </source>
</evidence>
<protein>
    <recommendedName>
        <fullName evidence="12">DNA primase</fullName>
        <ecNumber evidence="12">2.7.7.101</ecNumber>
    </recommendedName>
</protein>
<keyword evidence="7 12" id="KW-0863">Zinc-finger</keyword>
<comment type="catalytic activity">
    <reaction evidence="12">
        <text>ssDNA + n NTP = ssDNA/pppN(pN)n-1 hybrid + (n-1) diphosphate.</text>
        <dbReference type="EC" id="2.7.7.101"/>
    </reaction>
</comment>
<dbReference type="InterPro" id="IPR034151">
    <property type="entry name" value="TOPRIM_DnaG_bac"/>
</dbReference>
<dbReference type="SMART" id="SM00400">
    <property type="entry name" value="ZnF_CHCC"/>
    <property type="match status" value="1"/>
</dbReference>
<dbReference type="Gene3D" id="1.20.50.20">
    <property type="entry name" value="DnaG, RNA polymerase domain, helical bundle"/>
    <property type="match status" value="1"/>
</dbReference>
<dbReference type="FunFam" id="3.90.580.10:FF:000001">
    <property type="entry name" value="DNA primase"/>
    <property type="match status" value="1"/>
</dbReference>
<evidence type="ECO:0000256" key="10">
    <source>
        <dbReference type="ARBA" id="ARBA00023125"/>
    </source>
</evidence>
<dbReference type="FunFam" id="3.90.980.10:FF:000001">
    <property type="entry name" value="DNA primase"/>
    <property type="match status" value="1"/>
</dbReference>
<keyword evidence="11 12" id="KW-0804">Transcription</keyword>
<dbReference type="PROSITE" id="PS50880">
    <property type="entry name" value="TOPRIM"/>
    <property type="match status" value="1"/>
</dbReference>